<feature type="coiled-coil region" evidence="1">
    <location>
        <begin position="290"/>
        <end position="324"/>
    </location>
</feature>
<name>A0A9P6SRB6_9FUNG</name>
<dbReference type="OrthoDB" id="1924968at2759"/>
<evidence type="ECO:0000313" key="4">
    <source>
        <dbReference type="Proteomes" id="UP000749646"/>
    </source>
</evidence>
<evidence type="ECO:0000313" key="3">
    <source>
        <dbReference type="EMBL" id="KAF9992830.1"/>
    </source>
</evidence>
<reference evidence="3" key="1">
    <citation type="journal article" date="2020" name="Fungal Divers.">
        <title>Resolving the Mortierellaceae phylogeny through synthesis of multi-gene phylogenetics and phylogenomics.</title>
        <authorList>
            <person name="Vandepol N."/>
            <person name="Liber J."/>
            <person name="Desiro A."/>
            <person name="Na H."/>
            <person name="Kennedy M."/>
            <person name="Barry K."/>
            <person name="Grigoriev I.V."/>
            <person name="Miller A.N."/>
            <person name="O'Donnell K."/>
            <person name="Stajich J.E."/>
            <person name="Bonito G."/>
        </authorList>
    </citation>
    <scope>NUCLEOTIDE SEQUENCE</scope>
    <source>
        <strain evidence="3">MES-2147</strain>
    </source>
</reference>
<feature type="non-terminal residue" evidence="3">
    <location>
        <position position="1"/>
    </location>
</feature>
<feature type="region of interest" description="Disordered" evidence="2">
    <location>
        <begin position="114"/>
        <end position="136"/>
    </location>
</feature>
<dbReference type="AlphaFoldDB" id="A0A9P6SRB6"/>
<proteinExistence type="predicted"/>
<feature type="region of interest" description="Disordered" evidence="2">
    <location>
        <begin position="210"/>
        <end position="233"/>
    </location>
</feature>
<gene>
    <name evidence="3" type="ORF">BGZ65_011747</name>
</gene>
<accession>A0A9P6SRB6</accession>
<dbReference type="Proteomes" id="UP000749646">
    <property type="component" value="Unassembled WGS sequence"/>
</dbReference>
<keyword evidence="1" id="KW-0175">Coiled coil</keyword>
<comment type="caution">
    <text evidence="3">The sequence shown here is derived from an EMBL/GenBank/DDBJ whole genome shotgun (WGS) entry which is preliminary data.</text>
</comment>
<feature type="compositionally biased region" description="Low complexity" evidence="2">
    <location>
        <begin position="122"/>
        <end position="134"/>
    </location>
</feature>
<evidence type="ECO:0000256" key="2">
    <source>
        <dbReference type="SAM" id="MobiDB-lite"/>
    </source>
</evidence>
<dbReference type="EMBL" id="JAAAHW010002043">
    <property type="protein sequence ID" value="KAF9992830.1"/>
    <property type="molecule type" value="Genomic_DNA"/>
</dbReference>
<keyword evidence="4" id="KW-1185">Reference proteome</keyword>
<feature type="compositionally biased region" description="Basic and acidic residues" evidence="2">
    <location>
        <begin position="18"/>
        <end position="32"/>
    </location>
</feature>
<feature type="compositionally biased region" description="Acidic residues" evidence="2">
    <location>
        <begin position="223"/>
        <end position="233"/>
    </location>
</feature>
<protein>
    <submittedName>
        <fullName evidence="3">Uncharacterized protein</fullName>
    </submittedName>
</protein>
<feature type="region of interest" description="Disordered" evidence="2">
    <location>
        <begin position="18"/>
        <end position="38"/>
    </location>
</feature>
<organism evidence="3 4">
    <name type="scientific">Modicella reniformis</name>
    <dbReference type="NCBI Taxonomy" id="1440133"/>
    <lineage>
        <taxon>Eukaryota</taxon>
        <taxon>Fungi</taxon>
        <taxon>Fungi incertae sedis</taxon>
        <taxon>Mucoromycota</taxon>
        <taxon>Mortierellomycotina</taxon>
        <taxon>Mortierellomycetes</taxon>
        <taxon>Mortierellales</taxon>
        <taxon>Mortierellaceae</taxon>
        <taxon>Modicella</taxon>
    </lineage>
</organism>
<sequence>AFRKQREKEVKRLRKLAKKEAEAEQQRIEQQRQAEVAARSVPPKEVAFGDRKLFMSFLDIVRDPLQRLSDSCSRVMVAMERELVAGLNVEQDRLERIKRRNAQRTDAIRAAEARMAGEEKAANGNTTAPNAPDAEVAENDTIKQKSGRITILNRIRTLFGIKARHLSKEDIEYVEALRTGMVNEGKKKKKKKKTAKGGLVADTVHPNKFLKHDAQRNATTSGTEEEEEEEEDDDFALLPDMSYVQYMTQELEIFDKTEAECLRNFISTHPTLDVGPREELFLIFFFLFALREIARELLRLGKFVEELEERERQKMEEEGRTKRRKQLWWPKVIGNFWNWFAWGSYSQVKTTEGYSSLIMNTTKNIEHHQPRSIEEEKVIVEAKVAKAAAEKIASEAAAKVASEKRAQHRRRRHSEMWDISPLRRANTLSTFIRGQGQEPDLEQ</sequence>
<feature type="non-terminal residue" evidence="3">
    <location>
        <position position="443"/>
    </location>
</feature>
<evidence type="ECO:0000256" key="1">
    <source>
        <dbReference type="SAM" id="Coils"/>
    </source>
</evidence>